<dbReference type="Gene3D" id="3.80.10.10">
    <property type="entry name" value="Ribonuclease Inhibitor"/>
    <property type="match status" value="2"/>
</dbReference>
<evidence type="ECO:0000259" key="3">
    <source>
        <dbReference type="Pfam" id="PF12937"/>
    </source>
</evidence>
<dbReference type="GO" id="GO:0005930">
    <property type="term" value="C:axoneme"/>
    <property type="evidence" value="ECO:0007669"/>
    <property type="project" value="UniProtKB-SubCell"/>
</dbReference>
<dbReference type="InterPro" id="IPR001810">
    <property type="entry name" value="F-box_dom"/>
</dbReference>
<reference evidence="4" key="1">
    <citation type="journal article" date="2019" name="Plant J.">
        <title>Chlorella vulgaris genome assembly and annotation reveals the molecular basis for metabolic acclimation to high light conditions.</title>
        <authorList>
            <person name="Cecchin M."/>
            <person name="Marcolungo L."/>
            <person name="Rossato M."/>
            <person name="Girolomoni L."/>
            <person name="Cosentino E."/>
            <person name="Cuine S."/>
            <person name="Li-Beisson Y."/>
            <person name="Delledonne M."/>
            <person name="Ballottari M."/>
        </authorList>
    </citation>
    <scope>NUCLEOTIDE SEQUENCE</scope>
    <source>
        <strain evidence="4">211/11P</strain>
    </source>
</reference>
<gene>
    <name evidence="4" type="ORF">D9Q98_009851</name>
</gene>
<dbReference type="Pfam" id="PF12937">
    <property type="entry name" value="F-box-like"/>
    <property type="match status" value="1"/>
</dbReference>
<name>A0A9D4TFM2_CHLVU</name>
<dbReference type="SUPFAM" id="SSF52047">
    <property type="entry name" value="RNI-like"/>
    <property type="match status" value="1"/>
</dbReference>
<dbReference type="SUPFAM" id="SSF81383">
    <property type="entry name" value="F-box domain"/>
    <property type="match status" value="1"/>
</dbReference>
<feature type="domain" description="F-box" evidence="3">
    <location>
        <begin position="101"/>
        <end position="152"/>
    </location>
</feature>
<dbReference type="Gene3D" id="1.20.1280.50">
    <property type="match status" value="1"/>
</dbReference>
<protein>
    <recommendedName>
        <fullName evidence="3">F-box domain-containing protein</fullName>
    </recommendedName>
</protein>
<dbReference type="Proteomes" id="UP001055712">
    <property type="component" value="Unassembled WGS sequence"/>
</dbReference>
<dbReference type="InterPro" id="IPR050648">
    <property type="entry name" value="F-box_LRR-repeat"/>
</dbReference>
<feature type="compositionally biased region" description="Low complexity" evidence="2">
    <location>
        <begin position="37"/>
        <end position="50"/>
    </location>
</feature>
<dbReference type="SMART" id="SM00367">
    <property type="entry name" value="LRR_CC"/>
    <property type="match status" value="4"/>
</dbReference>
<accession>A0A9D4TFM2</accession>
<reference evidence="4" key="2">
    <citation type="submission" date="2020-11" db="EMBL/GenBank/DDBJ databases">
        <authorList>
            <person name="Cecchin M."/>
            <person name="Marcolungo L."/>
            <person name="Rossato M."/>
            <person name="Girolomoni L."/>
            <person name="Cosentino E."/>
            <person name="Cuine S."/>
            <person name="Li-Beisson Y."/>
            <person name="Delledonne M."/>
            <person name="Ballottari M."/>
        </authorList>
    </citation>
    <scope>NUCLEOTIDE SEQUENCE</scope>
    <source>
        <strain evidence="4">211/11P</strain>
        <tissue evidence="4">Whole cell</tissue>
    </source>
</reference>
<sequence>MAPTARRPSKRRAVGLLGIRQANSSDDEDYAPAGYRSPAGASRPASAAAYPPSPVADEDVPLAQRRRQLHAQQQQQQQQQPKPAAAAGSGSGGTPPARTPGLPDEVLCLILRKACDPANGGAIPTAAAATCVCRAWRAAALSSPNLWQHVDLTWPRCRPTDAALARITPRWSGLCSLKLAPGAAGTGGMSGASLQLVAARCPVLTSLSLAHCSQFGEAALCAALTEMLLRPAAADRSSAPLTHLDLSFSEIAPKVSGLDTVVRTVLAQQARNGSGPVLQELLVEGCPVLSHRGLRAVTEASVEQGTPLLAALQVLDLSQSASAKPGFVINLERLQYSAPGLRQLRLNSLCGAYGWSTNPTPSRLPRDAPPPGFCHLRVCQVAAKPRQSMSGLGTIGSYVTDACLIRLLAHASQLEELDVSCCDRLSPDSLATSIHPEAPLKHALLARSGWCCDEAVEFLVDRFGASLEAVDLGWGASRITDAAAAALARCPRLHSVGLEGTAVSSEGVRQLLQAADMHAAEAACSAGGSSSNSSGSGRPVFTVDVGSCRGLERGVRQAAMLGMDQLREALIS</sequence>
<organism evidence="4 5">
    <name type="scientific">Chlorella vulgaris</name>
    <name type="common">Green alga</name>
    <dbReference type="NCBI Taxonomy" id="3077"/>
    <lineage>
        <taxon>Eukaryota</taxon>
        <taxon>Viridiplantae</taxon>
        <taxon>Chlorophyta</taxon>
        <taxon>core chlorophytes</taxon>
        <taxon>Trebouxiophyceae</taxon>
        <taxon>Chlorellales</taxon>
        <taxon>Chlorellaceae</taxon>
        <taxon>Chlorella clade</taxon>
        <taxon>Chlorella</taxon>
    </lineage>
</organism>
<evidence type="ECO:0000313" key="5">
    <source>
        <dbReference type="Proteomes" id="UP001055712"/>
    </source>
</evidence>
<keyword evidence="5" id="KW-1185">Reference proteome</keyword>
<comment type="subcellular location">
    <subcellularLocation>
        <location evidence="1">Cytoplasm</location>
        <location evidence="1">Cytoskeleton</location>
        <location evidence="1">Cilium axoneme</location>
    </subcellularLocation>
</comment>
<evidence type="ECO:0000256" key="2">
    <source>
        <dbReference type="SAM" id="MobiDB-lite"/>
    </source>
</evidence>
<dbReference type="AlphaFoldDB" id="A0A9D4TFM2"/>
<feature type="region of interest" description="Disordered" evidence="2">
    <location>
        <begin position="1"/>
        <end position="100"/>
    </location>
</feature>
<proteinExistence type="predicted"/>
<dbReference type="InterPro" id="IPR032675">
    <property type="entry name" value="LRR_dom_sf"/>
</dbReference>
<dbReference type="InterPro" id="IPR006553">
    <property type="entry name" value="Leu-rich_rpt_Cys-con_subtyp"/>
</dbReference>
<feature type="compositionally biased region" description="Low complexity" evidence="2">
    <location>
        <begin position="70"/>
        <end position="100"/>
    </location>
</feature>
<evidence type="ECO:0000313" key="4">
    <source>
        <dbReference type="EMBL" id="KAI3424296.1"/>
    </source>
</evidence>
<dbReference type="OrthoDB" id="423607at2759"/>
<dbReference type="PANTHER" id="PTHR13382">
    <property type="entry name" value="MITOCHONDRIAL ATP SYNTHASE COUPLING FACTOR B"/>
    <property type="match status" value="1"/>
</dbReference>
<evidence type="ECO:0000256" key="1">
    <source>
        <dbReference type="ARBA" id="ARBA00004430"/>
    </source>
</evidence>
<dbReference type="InterPro" id="IPR036047">
    <property type="entry name" value="F-box-like_dom_sf"/>
</dbReference>
<dbReference type="EMBL" id="SIDB01000013">
    <property type="protein sequence ID" value="KAI3424296.1"/>
    <property type="molecule type" value="Genomic_DNA"/>
</dbReference>
<comment type="caution">
    <text evidence="4">The sequence shown here is derived from an EMBL/GenBank/DDBJ whole genome shotgun (WGS) entry which is preliminary data.</text>
</comment>